<comment type="caution">
    <text evidence="1">The sequence shown here is derived from an EMBL/GenBank/DDBJ whole genome shotgun (WGS) entry which is preliminary data.</text>
</comment>
<dbReference type="NCBIfam" id="NF046065">
    <property type="entry name" value="MtxRegRemB"/>
    <property type="match status" value="1"/>
</dbReference>
<dbReference type="Pfam" id="PF04025">
    <property type="entry name" value="RemA-like"/>
    <property type="match status" value="1"/>
</dbReference>
<dbReference type="EMBL" id="JAATHJ010000032">
    <property type="protein sequence ID" value="NJP38844.1"/>
    <property type="molecule type" value="Genomic_DNA"/>
</dbReference>
<proteinExistence type="predicted"/>
<organism evidence="1 2">
    <name type="scientific">Alkalicoccus luteus</name>
    <dbReference type="NCBI Taxonomy" id="1237094"/>
    <lineage>
        <taxon>Bacteria</taxon>
        <taxon>Bacillati</taxon>
        <taxon>Bacillota</taxon>
        <taxon>Bacilli</taxon>
        <taxon>Bacillales</taxon>
        <taxon>Bacillaceae</taxon>
        <taxon>Alkalicoccus</taxon>
    </lineage>
</organism>
<dbReference type="InterPro" id="IPR007169">
    <property type="entry name" value="RemA-like"/>
</dbReference>
<evidence type="ECO:0000313" key="2">
    <source>
        <dbReference type="Proteomes" id="UP000752012"/>
    </source>
</evidence>
<dbReference type="Proteomes" id="UP000752012">
    <property type="component" value="Unassembled WGS sequence"/>
</dbReference>
<sequence>MFIHLGGDIVLKAERIITILDHQSEEASAENRAFMKRSREAKQTVEVTGDPAKSIVVTDDCIYLSPISSHTLKRRAENKTIANAEEEESTRP</sequence>
<evidence type="ECO:0000313" key="1">
    <source>
        <dbReference type="EMBL" id="NJP38844.1"/>
    </source>
</evidence>
<name>A0A969TY49_9BACI</name>
<keyword evidence="2" id="KW-1185">Reference proteome</keyword>
<protein>
    <submittedName>
        <fullName evidence="1">DUF370 domain-containing protein</fullName>
    </submittedName>
</protein>
<dbReference type="AlphaFoldDB" id="A0A969TY49"/>
<dbReference type="RefSeq" id="WP_168008731.1">
    <property type="nucleotide sequence ID" value="NZ_JAATHJ010000032.1"/>
</dbReference>
<gene>
    <name evidence="1" type="ORF">HCN83_14850</name>
</gene>
<accession>A0A969TY49</accession>
<reference evidence="1 2" key="1">
    <citation type="submission" date="2020-03" db="EMBL/GenBank/DDBJ databases">
        <title>Assessment of the enzymatic potential of alkaline-tolerant lipase obtained from Bacillus luteus H11 (technogenic soil) for the bioremediation of saline soils contaminated with petroleum substances.</title>
        <authorList>
            <person name="Kalwasinska A."/>
        </authorList>
    </citation>
    <scope>NUCLEOTIDE SEQUENCE [LARGE SCALE GENOMIC DNA]</scope>
    <source>
        <strain evidence="1 2">H11</strain>
    </source>
</reference>